<evidence type="ECO:0000313" key="1">
    <source>
        <dbReference type="EMBL" id="TDF72780.1"/>
    </source>
</evidence>
<name>A0AC61QIK5_9BACT</name>
<evidence type="ECO:0000313" key="2">
    <source>
        <dbReference type="Proteomes" id="UP000294588"/>
    </source>
</evidence>
<comment type="caution">
    <text evidence="1">The sequence shown here is derived from an EMBL/GenBank/DDBJ whole genome shotgun (WGS) entry which is preliminary data.</text>
</comment>
<reference evidence="1" key="1">
    <citation type="submission" date="2019-03" db="EMBL/GenBank/DDBJ databases">
        <title>Candidatus Syntrophosphaera thermopropionivorans: a novel player in syntrophic propionate oxidation during anaerobic digestion.</title>
        <authorList>
            <person name="Dyksma S."/>
        </authorList>
    </citation>
    <scope>NUCLEOTIDE SEQUENCE</scope>
    <source>
        <strain evidence="1">W5</strain>
    </source>
</reference>
<proteinExistence type="predicted"/>
<protein>
    <submittedName>
        <fullName evidence="1">Uncharacterized protein</fullName>
    </submittedName>
</protein>
<dbReference type="EMBL" id="SMOG01000016">
    <property type="protein sequence ID" value="TDF72780.1"/>
    <property type="molecule type" value="Genomic_DNA"/>
</dbReference>
<organism evidence="1 2">
    <name type="scientific">Candidatus Syntrophosphaera thermopropionivorans</name>
    <dbReference type="NCBI Taxonomy" id="2593015"/>
    <lineage>
        <taxon>Bacteria</taxon>
        <taxon>Pseudomonadati</taxon>
        <taxon>Candidatus Cloacimonadota</taxon>
        <taxon>Candidatus Cloacimonadia</taxon>
        <taxon>Candidatus Cloacimonadales</taxon>
        <taxon>Candidatus Cloacimonadaceae</taxon>
        <taxon>Candidatus Syntrophosphaera</taxon>
    </lineage>
</organism>
<keyword evidence="2" id="KW-1185">Reference proteome</keyword>
<accession>A0AC61QIK5</accession>
<sequence>MEFQGQNQVPPGQQYQYWRYSSMQPHRGVLILIFGLLGLFTCAIFGLLAWIFGNEDLKKMDLGIMDPSGRDLTNAGRILGIISVSLTVLGLVMILAYMFFVMGVAASASNGIFHI</sequence>
<dbReference type="Proteomes" id="UP000294588">
    <property type="component" value="Unassembled WGS sequence"/>
</dbReference>
<gene>
    <name evidence="1" type="ORF">E0946_05305</name>
</gene>